<name>A0A1W6P2K7_9RHOB</name>
<dbReference type="AlphaFoldDB" id="A0A1W6P2K7"/>
<dbReference type="Proteomes" id="UP000242447">
    <property type="component" value="Chromosome"/>
</dbReference>
<evidence type="ECO:0000256" key="1">
    <source>
        <dbReference type="SAM" id="SignalP"/>
    </source>
</evidence>
<dbReference type="InterPro" id="IPR010344">
    <property type="entry name" value="YbjH"/>
</dbReference>
<keyword evidence="3" id="KW-1185">Reference proteome</keyword>
<sequence>MRPLTPSVTVLAVALASAATAQERGITYAMTGGPGLVEMPSALASPDATLGTTLSYVGGEYRLNLGFQAAPWLFASYGLGFVPDFYPDDSYSVRDFNLRWNIRGEDGPWPAFALGINDLTGGYHSGEYLVATKTISDTLRVTAGLGWGRMAGTGSFDNILGLDDRDPFDPTPNSNFSLSHLFHGPMAVFGGVEWAFADDYTLKVEYSTDDGYRDATGARLFDHNSPLNLGLTWRPNSTFHLSAAYMYGSTFGLSGTFFLNPARASAPAVAGAVPPPQPITPRTAAPTVFSPENIASLNAALASEGILLEGVEITGDTARIRYTNTQYRADAQAMGRSLRVLTGQLPASVSRFVLEPMREGIPLSRASFTRADLERWENRVGGTEAIAASRDLRDAAGGSAGIVPVAQQRFQWGYGPTIGQYSRGDGHPTELALGAQINASYAILPNVILSGEVQARLLSNVKDTPVVPNPDYPTVRRDGGFYGDDAPGISQLTLAWYDRPATNVYSRLSFGLLEAAYGGLSAELLYKPVDSRWAFGAEVDYVVKRDYDMLFSFEDYDTVSGHLSGYYDFENGYMAQVDVGRYLAGDWGATFSLHREFANGWRIGGFMAVTDMPESDYGSGAFTKGVTLTIPLDGRGGKPSRAVRAVNLDGPLRDGGARLNVAGRLYDTVRSAHGPDLDESWGRFWQ</sequence>
<evidence type="ECO:0000313" key="3">
    <source>
        <dbReference type="Proteomes" id="UP000242447"/>
    </source>
</evidence>
<dbReference type="OrthoDB" id="19542at2"/>
<gene>
    <name evidence="2" type="ORF">BVG79_02408</name>
</gene>
<keyword evidence="1" id="KW-0732">Signal</keyword>
<dbReference type="STRING" id="92947.BVG79_02408"/>
<evidence type="ECO:0000313" key="2">
    <source>
        <dbReference type="EMBL" id="ARO15748.1"/>
    </source>
</evidence>
<keyword evidence="2" id="KW-0449">Lipoprotein</keyword>
<proteinExistence type="predicted"/>
<dbReference type="RefSeq" id="WP_085787102.1">
    <property type="nucleotide sequence ID" value="NZ_CP019937.1"/>
</dbReference>
<accession>A0A1W6P2K7</accession>
<reference evidence="2 3" key="1">
    <citation type="submission" date="2017-02" db="EMBL/GenBank/DDBJ databases">
        <title>Ketogulonicigenium robustum SPU B003 Genome sequencing and assembly.</title>
        <authorList>
            <person name="Li Y."/>
            <person name="Liu L."/>
            <person name="Wang C."/>
            <person name="Zhang M."/>
            <person name="Zhang T."/>
            <person name="Zhang Y."/>
        </authorList>
    </citation>
    <scope>NUCLEOTIDE SEQUENCE [LARGE SCALE GENOMIC DNA]</scope>
    <source>
        <strain evidence="2 3">SPU_B003</strain>
    </source>
</reference>
<organism evidence="2 3">
    <name type="scientific">Ketogulonicigenium robustum</name>
    <dbReference type="NCBI Taxonomy" id="92947"/>
    <lineage>
        <taxon>Bacteria</taxon>
        <taxon>Pseudomonadati</taxon>
        <taxon>Pseudomonadota</taxon>
        <taxon>Alphaproteobacteria</taxon>
        <taxon>Rhodobacterales</taxon>
        <taxon>Roseobacteraceae</taxon>
        <taxon>Ketogulonicigenium</taxon>
    </lineage>
</organism>
<dbReference type="Pfam" id="PF06082">
    <property type="entry name" value="YjbH"/>
    <property type="match status" value="1"/>
</dbReference>
<feature type="chain" id="PRO_5013071763" evidence="1">
    <location>
        <begin position="22"/>
        <end position="686"/>
    </location>
</feature>
<dbReference type="KEGG" id="kro:BVG79_02408"/>
<dbReference type="EMBL" id="CP019937">
    <property type="protein sequence ID" value="ARO15748.1"/>
    <property type="molecule type" value="Genomic_DNA"/>
</dbReference>
<protein>
    <submittedName>
        <fullName evidence="2">Lipoprotein yjbH</fullName>
    </submittedName>
</protein>
<feature type="signal peptide" evidence="1">
    <location>
        <begin position="1"/>
        <end position="21"/>
    </location>
</feature>